<evidence type="ECO:0000313" key="2">
    <source>
        <dbReference type="Proteomes" id="UP000002035"/>
    </source>
</evidence>
<dbReference type="EMBL" id="DS995701">
    <property type="protein sequence ID" value="EEQ27511.1"/>
    <property type="molecule type" value="Genomic_DNA"/>
</dbReference>
<gene>
    <name evidence="1" type="ORF">MCYG_00399</name>
</gene>
<dbReference type="AlphaFoldDB" id="C5FC88"/>
<keyword evidence="2" id="KW-1185">Reference proteome</keyword>
<dbReference type="VEuPathDB" id="FungiDB:MCYG_00399"/>
<evidence type="ECO:0000313" key="1">
    <source>
        <dbReference type="EMBL" id="EEQ27511.1"/>
    </source>
</evidence>
<name>C5FC88_ARTOC</name>
<dbReference type="RefSeq" id="XP_002850295.1">
    <property type="nucleotide sequence ID" value="XM_002850249.1"/>
</dbReference>
<reference evidence="2" key="1">
    <citation type="journal article" date="2012" name="MBio">
        <title>Comparative genome analysis of Trichophyton rubrum and related dermatophytes reveals candidate genes involved in infection.</title>
        <authorList>
            <person name="Martinez D.A."/>
            <person name="Oliver B.G."/>
            <person name="Graeser Y."/>
            <person name="Goldberg J.M."/>
            <person name="Li W."/>
            <person name="Martinez-Rossi N.M."/>
            <person name="Monod M."/>
            <person name="Shelest E."/>
            <person name="Barton R.C."/>
            <person name="Birch E."/>
            <person name="Brakhage A.A."/>
            <person name="Chen Z."/>
            <person name="Gurr S.J."/>
            <person name="Heiman D."/>
            <person name="Heitman J."/>
            <person name="Kosti I."/>
            <person name="Rossi A."/>
            <person name="Saif S."/>
            <person name="Samalova M."/>
            <person name="Saunders C.W."/>
            <person name="Shea T."/>
            <person name="Summerbell R.C."/>
            <person name="Xu J."/>
            <person name="Young S."/>
            <person name="Zeng Q."/>
            <person name="Birren B.W."/>
            <person name="Cuomo C.A."/>
            <person name="White T.C."/>
        </authorList>
    </citation>
    <scope>NUCLEOTIDE SEQUENCE [LARGE SCALE GENOMIC DNA]</scope>
    <source>
        <strain evidence="2">ATCC MYA-4605 / CBS 113480</strain>
    </source>
</reference>
<organism evidence="1 2">
    <name type="scientific">Arthroderma otae (strain ATCC MYA-4605 / CBS 113480)</name>
    <name type="common">Microsporum canis</name>
    <dbReference type="NCBI Taxonomy" id="554155"/>
    <lineage>
        <taxon>Eukaryota</taxon>
        <taxon>Fungi</taxon>
        <taxon>Dikarya</taxon>
        <taxon>Ascomycota</taxon>
        <taxon>Pezizomycotina</taxon>
        <taxon>Eurotiomycetes</taxon>
        <taxon>Eurotiomycetidae</taxon>
        <taxon>Onygenales</taxon>
        <taxon>Arthrodermataceae</taxon>
        <taxon>Microsporum</taxon>
    </lineage>
</organism>
<proteinExistence type="predicted"/>
<protein>
    <submittedName>
        <fullName evidence="1">Uncharacterized protein</fullName>
    </submittedName>
</protein>
<dbReference type="Proteomes" id="UP000002035">
    <property type="component" value="Unassembled WGS sequence"/>
</dbReference>
<dbReference type="GeneID" id="9225436"/>
<sequence length="120" mass="13223">MVPRPRLTLGRKNLEETELPSGHPSIRFVKGSLTIEGPGCLQPNASLIYPKRGKNLHKWFDININPLPSADDEFRTLSDGNYHADQPYGNKRCPETYDVPVRSCAHLALNGGVSSPCQPG</sequence>
<dbReference type="HOGENOM" id="CLU_2049152_0_0_1"/>
<accession>C5FC88</accession>